<accession>A0ACA9L9M3</accession>
<dbReference type="EMBL" id="CAJVPT010005199">
    <property type="protein sequence ID" value="CAG8517401.1"/>
    <property type="molecule type" value="Genomic_DNA"/>
</dbReference>
<evidence type="ECO:0000313" key="1">
    <source>
        <dbReference type="EMBL" id="CAG8517401.1"/>
    </source>
</evidence>
<dbReference type="Proteomes" id="UP000789525">
    <property type="component" value="Unassembled WGS sequence"/>
</dbReference>
<gene>
    <name evidence="1" type="ORF">ACOLOM_LOCUS3497</name>
</gene>
<keyword evidence="2" id="KW-1185">Reference proteome</keyword>
<organism evidence="1 2">
    <name type="scientific">Acaulospora colombiana</name>
    <dbReference type="NCBI Taxonomy" id="27376"/>
    <lineage>
        <taxon>Eukaryota</taxon>
        <taxon>Fungi</taxon>
        <taxon>Fungi incertae sedis</taxon>
        <taxon>Mucoromycota</taxon>
        <taxon>Glomeromycotina</taxon>
        <taxon>Glomeromycetes</taxon>
        <taxon>Diversisporales</taxon>
        <taxon>Acaulosporaceae</taxon>
        <taxon>Acaulospora</taxon>
    </lineage>
</organism>
<protein>
    <submittedName>
        <fullName evidence="1">12090_t:CDS:1</fullName>
    </submittedName>
</protein>
<evidence type="ECO:0000313" key="2">
    <source>
        <dbReference type="Proteomes" id="UP000789525"/>
    </source>
</evidence>
<sequence length="298" mass="34120">MRLEIGTQSSDSWWDYFATATSNSSTWSELESQLRTLFKIPGTLKIIASYLDEDGDNITLSSDLELQEVIYQSSSGVPIRLVLTTFPADVEKTAIAMEQLKINDNIRVHFARPEPESAETETETEREGKYNDFDYTSTEEEADQNSSDPEIYFIIANSRYSRRGPKFGYAKFDSSEGFGGCPFMRGKPYSRHHGLFHGGRGFHESESELHRHRKCDRNRHELAEKVELLYSMGFPPENKAHYEELLKRFDGKIGHVVEILLCERKRKEGGKDKEHEDGGENNEGETSTIIQDMEILDK</sequence>
<name>A0ACA9L9M3_9GLOM</name>
<comment type="caution">
    <text evidence="1">The sequence shown here is derived from an EMBL/GenBank/DDBJ whole genome shotgun (WGS) entry which is preliminary data.</text>
</comment>
<feature type="non-terminal residue" evidence="1">
    <location>
        <position position="298"/>
    </location>
</feature>
<proteinExistence type="predicted"/>
<reference evidence="1" key="1">
    <citation type="submission" date="2021-06" db="EMBL/GenBank/DDBJ databases">
        <authorList>
            <person name="Kallberg Y."/>
            <person name="Tangrot J."/>
            <person name="Rosling A."/>
        </authorList>
    </citation>
    <scope>NUCLEOTIDE SEQUENCE</scope>
    <source>
        <strain evidence="1">CL356</strain>
    </source>
</reference>